<dbReference type="Proteomes" id="UP000285478">
    <property type="component" value="Chromosome"/>
</dbReference>
<feature type="region of interest" description="Disordered" evidence="1">
    <location>
        <begin position="28"/>
        <end position="78"/>
    </location>
</feature>
<dbReference type="EMBL" id="CP035033">
    <property type="protein sequence ID" value="QAB15142.1"/>
    <property type="molecule type" value="Genomic_DNA"/>
</dbReference>
<name>A0A410H2K2_9GAMM</name>
<feature type="signal peptide" evidence="2">
    <location>
        <begin position="1"/>
        <end position="23"/>
    </location>
</feature>
<protein>
    <recommendedName>
        <fullName evidence="5">YtxH domain-containing protein</fullName>
    </recommendedName>
</protein>
<dbReference type="KEGG" id="htr:EPV75_05390"/>
<evidence type="ECO:0000256" key="1">
    <source>
        <dbReference type="SAM" id="MobiDB-lite"/>
    </source>
</evidence>
<dbReference type="Gene3D" id="6.10.140.1430">
    <property type="match status" value="1"/>
</dbReference>
<dbReference type="RefSeq" id="WP_128384717.1">
    <property type="nucleotide sequence ID" value="NZ_CP035033.1"/>
</dbReference>
<dbReference type="PROSITE" id="PS51257">
    <property type="entry name" value="PROKAR_LIPOPROTEIN"/>
    <property type="match status" value="1"/>
</dbReference>
<evidence type="ECO:0000313" key="3">
    <source>
        <dbReference type="EMBL" id="QAB15142.1"/>
    </source>
</evidence>
<accession>A0A410H2K2</accession>
<gene>
    <name evidence="3" type="ORF">EPV75_05390</name>
</gene>
<keyword evidence="2" id="KW-0732">Signal</keyword>
<dbReference type="AlphaFoldDB" id="A0A410H2K2"/>
<evidence type="ECO:0000313" key="4">
    <source>
        <dbReference type="Proteomes" id="UP000285478"/>
    </source>
</evidence>
<feature type="chain" id="PRO_5019395342" description="YtxH domain-containing protein" evidence="2">
    <location>
        <begin position="24"/>
        <end position="78"/>
    </location>
</feature>
<reference evidence="3 4" key="1">
    <citation type="journal article" date="2018" name="Environ. Microbiol.">
        <title>Genomes of ubiquitous marine and hypersaline Hydrogenovibrio, Thiomicrorhabdus and Thiomicrospira spp. encode a diversity of mechanisms to sustain chemolithoautotrophy in heterogeneous environments.</title>
        <authorList>
            <person name="Scott K.M."/>
            <person name="Williams J."/>
            <person name="Porter C.M.B."/>
            <person name="Russel S."/>
            <person name="Harmer T.L."/>
            <person name="Paul J.H."/>
            <person name="Antonen K.M."/>
            <person name="Bridges M.K."/>
            <person name="Camper G.J."/>
            <person name="Campla C.K."/>
            <person name="Casella L.G."/>
            <person name="Chase E."/>
            <person name="Conrad J.W."/>
            <person name="Cruz M.C."/>
            <person name="Dunlap D.S."/>
            <person name="Duran L."/>
            <person name="Fahsbender E.M."/>
            <person name="Goldsmith D.B."/>
            <person name="Keeley R.F."/>
            <person name="Kondoff M.R."/>
            <person name="Kussy B.I."/>
            <person name="Lane M.K."/>
            <person name="Lawler S."/>
            <person name="Leigh B.A."/>
            <person name="Lewis C."/>
            <person name="Lostal L.M."/>
            <person name="Marking D."/>
            <person name="Mancera P.A."/>
            <person name="McClenthan E.C."/>
            <person name="McIntyre E.A."/>
            <person name="Mine J.A."/>
            <person name="Modi S."/>
            <person name="Moore B.D."/>
            <person name="Morgan W.A."/>
            <person name="Nelson K.M."/>
            <person name="Nguyen K.N."/>
            <person name="Ogburn N."/>
            <person name="Parrino D.G."/>
            <person name="Pedapudi A.D."/>
            <person name="Pelham R.P."/>
            <person name="Preece A.M."/>
            <person name="Rampersad E.A."/>
            <person name="Richardson J.C."/>
            <person name="Rodgers C.M."/>
            <person name="Schaffer B.L."/>
            <person name="Sheridan N.E."/>
            <person name="Solone M.R."/>
            <person name="Staley Z.R."/>
            <person name="Tabuchi M."/>
            <person name="Waide R.J."/>
            <person name="Wanjugi P.W."/>
            <person name="Young S."/>
            <person name="Clum A."/>
            <person name="Daum C."/>
            <person name="Huntemann M."/>
            <person name="Ivanova N."/>
            <person name="Kyrpides N."/>
            <person name="Mikhailova N."/>
            <person name="Palaniappan K."/>
            <person name="Pillay M."/>
            <person name="Reddy T.B.K."/>
            <person name="Shapiro N."/>
            <person name="Stamatis D."/>
            <person name="Varghese N."/>
            <person name="Woyke T."/>
            <person name="Boden R."/>
            <person name="Freyermuth S.K."/>
            <person name="Kerfeld C.A."/>
        </authorList>
    </citation>
    <scope>NUCLEOTIDE SEQUENCE [LARGE SCALE GENOMIC DNA]</scope>
    <source>
        <strain evidence="3 4">JR-2</strain>
    </source>
</reference>
<evidence type="ECO:0000256" key="2">
    <source>
        <dbReference type="SAM" id="SignalP"/>
    </source>
</evidence>
<proteinExistence type="predicted"/>
<keyword evidence="4" id="KW-1185">Reference proteome</keyword>
<feature type="compositionally biased region" description="Basic and acidic residues" evidence="1">
    <location>
        <begin position="33"/>
        <end position="46"/>
    </location>
</feature>
<evidence type="ECO:0008006" key="5">
    <source>
        <dbReference type="Google" id="ProtNLM"/>
    </source>
</evidence>
<organism evidence="3 4">
    <name type="scientific">Hydrogenovibrio thermophilus</name>
    <dbReference type="NCBI Taxonomy" id="265883"/>
    <lineage>
        <taxon>Bacteria</taxon>
        <taxon>Pseudomonadati</taxon>
        <taxon>Pseudomonadota</taxon>
        <taxon>Gammaproteobacteria</taxon>
        <taxon>Thiotrichales</taxon>
        <taxon>Piscirickettsiaceae</taxon>
        <taxon>Hydrogenovibrio</taxon>
    </lineage>
</organism>
<sequence length="78" mass="8274">MRLNQSKLTSFAMILAMAFGSMTLVGCSDDPQEDMKESLQDAKESAADAVSNLKDAAGDAADAAEDKVDEAKESMQNN</sequence>
<feature type="compositionally biased region" description="Basic and acidic residues" evidence="1">
    <location>
        <begin position="64"/>
        <end position="78"/>
    </location>
</feature>